<dbReference type="SUPFAM" id="SSF141523">
    <property type="entry name" value="L,D-transpeptidase catalytic domain-like"/>
    <property type="match status" value="1"/>
</dbReference>
<keyword evidence="7" id="KW-0812">Transmembrane</keyword>
<keyword evidence="5" id="KW-0961">Cell wall biogenesis/degradation</keyword>
<dbReference type="AlphaFoldDB" id="A0A2K9DKR2"/>
<dbReference type="CDD" id="cd16913">
    <property type="entry name" value="YkuD_like"/>
    <property type="match status" value="1"/>
</dbReference>
<comment type="pathway">
    <text evidence="1">Cell wall biogenesis; peptidoglycan biosynthesis.</text>
</comment>
<dbReference type="RefSeq" id="WP_101306501.1">
    <property type="nucleotide sequence ID" value="NZ_CP025299.1"/>
</dbReference>
<sequence length="307" mass="31640">MHRPRRVRVGDIAPWVVTALAVVGGIAVATAVAVAGTAGEDPRPTADAAPPAATAPAATPAGTAATDAPADAPENTTAYDIAALPQIDVWSVTPGIPVDDAPFAPMTGELARPVTAAPIFADPAGEPLGYLPRDAAYGGTTVPVVVRQQHWVKVLLAGRQGVPPDGDPAQTVGWLRAADVELTPVTAYVEVHLAQHTIDIVSASGVERVADDFAWGKPSTPTPVGRTFVMLTRVVPEFAYTQGHPLVYLGVQSSSMAGFDGGTVAVTAFHYYRERSGATSFGCIYLDGAATDRLAQLPPGTPVIVSP</sequence>
<evidence type="ECO:0000256" key="6">
    <source>
        <dbReference type="SAM" id="MobiDB-lite"/>
    </source>
</evidence>
<proteinExistence type="predicted"/>
<evidence type="ECO:0000313" key="9">
    <source>
        <dbReference type="EMBL" id="AUG30087.1"/>
    </source>
</evidence>
<evidence type="ECO:0000313" key="10">
    <source>
        <dbReference type="Proteomes" id="UP000233276"/>
    </source>
</evidence>
<evidence type="ECO:0000259" key="8">
    <source>
        <dbReference type="Pfam" id="PF03734"/>
    </source>
</evidence>
<keyword evidence="4" id="KW-0573">Peptidoglycan synthesis</keyword>
<evidence type="ECO:0000256" key="5">
    <source>
        <dbReference type="ARBA" id="ARBA00023316"/>
    </source>
</evidence>
<dbReference type="GO" id="GO:0009252">
    <property type="term" value="P:peptidoglycan biosynthetic process"/>
    <property type="evidence" value="ECO:0007669"/>
    <property type="project" value="UniProtKB-UniPathway"/>
</dbReference>
<dbReference type="UniPathway" id="UPA00219"/>
<reference evidence="9 10" key="1">
    <citation type="submission" date="2017-12" db="EMBL/GenBank/DDBJ databases">
        <title>Isolation and characterization of estrogens degradatiion strain Microbacterium hominis SJTG1.</title>
        <authorList>
            <person name="Xiong W."/>
            <person name="Yin C."/>
            <person name="Zheng D."/>
            <person name="Liang R."/>
        </authorList>
    </citation>
    <scope>NUCLEOTIDE SEQUENCE [LARGE SCALE GENOMIC DNA]</scope>
    <source>
        <strain evidence="9 10">SJTG1</strain>
    </source>
</reference>
<keyword evidence="2" id="KW-0808">Transferase</keyword>
<organism evidence="9 10">
    <name type="scientific">Microbacterium hominis</name>
    <dbReference type="NCBI Taxonomy" id="162426"/>
    <lineage>
        <taxon>Bacteria</taxon>
        <taxon>Bacillati</taxon>
        <taxon>Actinomycetota</taxon>
        <taxon>Actinomycetes</taxon>
        <taxon>Micrococcales</taxon>
        <taxon>Microbacteriaceae</taxon>
        <taxon>Microbacterium</taxon>
    </lineage>
</organism>
<dbReference type="GO" id="GO:0071555">
    <property type="term" value="P:cell wall organization"/>
    <property type="evidence" value="ECO:0007669"/>
    <property type="project" value="UniProtKB-KW"/>
</dbReference>
<evidence type="ECO:0000256" key="4">
    <source>
        <dbReference type="ARBA" id="ARBA00022984"/>
    </source>
</evidence>
<accession>A0A2K9DKR2</accession>
<feature type="transmembrane region" description="Helical" evidence="7">
    <location>
        <begin position="12"/>
        <end position="35"/>
    </location>
</feature>
<evidence type="ECO:0000256" key="1">
    <source>
        <dbReference type="ARBA" id="ARBA00004752"/>
    </source>
</evidence>
<evidence type="ECO:0000256" key="3">
    <source>
        <dbReference type="ARBA" id="ARBA00022960"/>
    </source>
</evidence>
<dbReference type="KEGG" id="mhos:CXR34_11945"/>
<feature type="region of interest" description="Disordered" evidence="6">
    <location>
        <begin position="38"/>
        <end position="73"/>
    </location>
</feature>
<dbReference type="Proteomes" id="UP000233276">
    <property type="component" value="Chromosome"/>
</dbReference>
<dbReference type="Gene3D" id="2.40.440.10">
    <property type="entry name" value="L,D-transpeptidase catalytic domain-like"/>
    <property type="match status" value="1"/>
</dbReference>
<evidence type="ECO:0000256" key="2">
    <source>
        <dbReference type="ARBA" id="ARBA00022679"/>
    </source>
</evidence>
<keyword evidence="7" id="KW-1133">Transmembrane helix</keyword>
<keyword evidence="3" id="KW-0133">Cell shape</keyword>
<dbReference type="InterPro" id="IPR038063">
    <property type="entry name" value="Transpep_catalytic_dom"/>
</dbReference>
<name>A0A2K9DKR2_9MICO</name>
<dbReference type="EMBL" id="CP025299">
    <property type="protein sequence ID" value="AUG30087.1"/>
    <property type="molecule type" value="Genomic_DNA"/>
</dbReference>
<protein>
    <recommendedName>
        <fullName evidence="8">L,D-TPase catalytic domain-containing protein</fullName>
    </recommendedName>
</protein>
<gene>
    <name evidence="9" type="ORF">CXR34_11945</name>
</gene>
<dbReference type="GO" id="GO:0008360">
    <property type="term" value="P:regulation of cell shape"/>
    <property type="evidence" value="ECO:0007669"/>
    <property type="project" value="UniProtKB-KW"/>
</dbReference>
<dbReference type="GO" id="GO:0016740">
    <property type="term" value="F:transferase activity"/>
    <property type="evidence" value="ECO:0007669"/>
    <property type="project" value="UniProtKB-KW"/>
</dbReference>
<dbReference type="InterPro" id="IPR005490">
    <property type="entry name" value="LD_TPept_cat_dom"/>
</dbReference>
<evidence type="ECO:0000256" key="7">
    <source>
        <dbReference type="SAM" id="Phobius"/>
    </source>
</evidence>
<keyword evidence="7" id="KW-0472">Membrane</keyword>
<feature type="domain" description="L,D-TPase catalytic" evidence="8">
    <location>
        <begin position="187"/>
        <end position="305"/>
    </location>
</feature>
<dbReference type="Pfam" id="PF03734">
    <property type="entry name" value="YkuD"/>
    <property type="match status" value="1"/>
</dbReference>